<organism evidence="1 2">
    <name type="scientific">Blomia tropicalis</name>
    <name type="common">Mite</name>
    <dbReference type="NCBI Taxonomy" id="40697"/>
    <lineage>
        <taxon>Eukaryota</taxon>
        <taxon>Metazoa</taxon>
        <taxon>Ecdysozoa</taxon>
        <taxon>Arthropoda</taxon>
        <taxon>Chelicerata</taxon>
        <taxon>Arachnida</taxon>
        <taxon>Acari</taxon>
        <taxon>Acariformes</taxon>
        <taxon>Sarcoptiformes</taxon>
        <taxon>Astigmata</taxon>
        <taxon>Glycyphagoidea</taxon>
        <taxon>Echimyopodidae</taxon>
        <taxon>Blomia</taxon>
    </lineage>
</organism>
<comment type="caution">
    <text evidence="1">The sequence shown here is derived from an EMBL/GenBank/DDBJ whole genome shotgun (WGS) entry which is preliminary data.</text>
</comment>
<name>A0A9Q0M0G8_BLOTA</name>
<sequence length="131" mass="15587">KGQKDREKERDYTLRQIKTQQQWNRLLIAWLIANRSLVYHYPLITIDTVIRRSFNRSIVLFGSQIGVRQKKDSPFHCRSTLHSINSRLPIGLNRLYIVDTSLKWFRCSSLQVNSITNRKCKSPNDRSRFDH</sequence>
<evidence type="ECO:0000313" key="2">
    <source>
        <dbReference type="Proteomes" id="UP001142055"/>
    </source>
</evidence>
<proteinExistence type="predicted"/>
<feature type="non-terminal residue" evidence="1">
    <location>
        <position position="131"/>
    </location>
</feature>
<dbReference type="EMBL" id="JAPWDV010000003">
    <property type="protein sequence ID" value="KAJ6217005.1"/>
    <property type="molecule type" value="Genomic_DNA"/>
</dbReference>
<feature type="non-terminal residue" evidence="1">
    <location>
        <position position="1"/>
    </location>
</feature>
<protein>
    <submittedName>
        <fullName evidence="1">Uncharacterized protein</fullName>
    </submittedName>
</protein>
<accession>A0A9Q0M0G8</accession>
<dbReference type="AlphaFoldDB" id="A0A9Q0M0G8"/>
<evidence type="ECO:0000313" key="1">
    <source>
        <dbReference type="EMBL" id="KAJ6217005.1"/>
    </source>
</evidence>
<gene>
    <name evidence="1" type="ORF">RDWZM_008162</name>
</gene>
<dbReference type="Proteomes" id="UP001142055">
    <property type="component" value="Chromosome 3"/>
</dbReference>
<keyword evidence="2" id="KW-1185">Reference proteome</keyword>
<reference evidence="1" key="1">
    <citation type="submission" date="2022-12" db="EMBL/GenBank/DDBJ databases">
        <title>Genome assemblies of Blomia tropicalis.</title>
        <authorList>
            <person name="Cui Y."/>
        </authorList>
    </citation>
    <scope>NUCLEOTIDE SEQUENCE</scope>
    <source>
        <tissue evidence="1">Adult mites</tissue>
    </source>
</reference>